<reference evidence="5" key="1">
    <citation type="submission" date="2023-07" db="EMBL/GenBank/DDBJ databases">
        <title>30 novel species of actinomycetes from the DSMZ collection.</title>
        <authorList>
            <person name="Nouioui I."/>
        </authorList>
    </citation>
    <scope>NUCLEOTIDE SEQUENCE [LARGE SCALE GENOMIC DNA]</scope>
    <source>
        <strain evidence="5">DSM 44399</strain>
    </source>
</reference>
<dbReference type="InterPro" id="IPR025110">
    <property type="entry name" value="AMP-bd_C"/>
</dbReference>
<feature type="compositionally biased region" description="Polar residues" evidence="1">
    <location>
        <begin position="474"/>
        <end position="487"/>
    </location>
</feature>
<evidence type="ECO:0000259" key="3">
    <source>
        <dbReference type="Pfam" id="PF13193"/>
    </source>
</evidence>
<dbReference type="InterPro" id="IPR045851">
    <property type="entry name" value="AMP-bd_C_sf"/>
</dbReference>
<evidence type="ECO:0000256" key="1">
    <source>
        <dbReference type="SAM" id="MobiDB-lite"/>
    </source>
</evidence>
<sequence>MVERPDASAIASGPTALTYRELWQASGRYRDWLHRNGVRPGDLIAIEVGRRIDTICALVGALRAGAIYLPLSDAWPEERCRQLTHAAGVDIVCSDAMTAARLLPAASRSPAEGGDATDLIYVLYTSGTTGTPKGVAISDANVCSMLDAALGHFDLSPCDVWAMSHLATFDFSVWEMWGALTTGGRIELLTDDEVMLPRRLRARLAASRVSILSQVPSSFSSALKEHRIALQENEYPNLRYVVFGGERVTMRDVSEIVTLSQGRVMPINMYGITEGSVHATFCALTGNRVQEWIDSHETPIGFPLLSHQVALGGARFDDDGSEVGELMLAGPAVSRGYWRDDELNSSRFARDPAEPSTTWFKTGDIVRRFPSGELAYIERRDSQVKVMGYRIDQSEVERHALRLDGMTACAAYVTRQGNRDRLALAYVSESGVTPAVIADHLRRDLPTYMIPSVIHRLDTLPVTESGKVDRTRLSHGTSLTPQGQLCN</sequence>
<protein>
    <submittedName>
        <fullName evidence="4">Amino acid adenylation domain-containing protein</fullName>
    </submittedName>
</protein>
<feature type="region of interest" description="Disordered" evidence="1">
    <location>
        <begin position="468"/>
        <end position="487"/>
    </location>
</feature>
<accession>A0ABU2JG09</accession>
<dbReference type="Proteomes" id="UP001183176">
    <property type="component" value="Unassembled WGS sequence"/>
</dbReference>
<dbReference type="InterPro" id="IPR042099">
    <property type="entry name" value="ANL_N_sf"/>
</dbReference>
<evidence type="ECO:0000313" key="4">
    <source>
        <dbReference type="EMBL" id="MDT0263915.1"/>
    </source>
</evidence>
<dbReference type="InterPro" id="IPR000873">
    <property type="entry name" value="AMP-dep_synth/lig_dom"/>
</dbReference>
<keyword evidence="5" id="KW-1185">Reference proteome</keyword>
<dbReference type="InterPro" id="IPR020845">
    <property type="entry name" value="AMP-binding_CS"/>
</dbReference>
<dbReference type="SUPFAM" id="SSF56801">
    <property type="entry name" value="Acetyl-CoA synthetase-like"/>
    <property type="match status" value="1"/>
</dbReference>
<dbReference type="CDD" id="cd05930">
    <property type="entry name" value="A_NRPS"/>
    <property type="match status" value="1"/>
</dbReference>
<dbReference type="Gene3D" id="3.40.50.12780">
    <property type="entry name" value="N-terminal domain of ligase-like"/>
    <property type="match status" value="1"/>
</dbReference>
<organism evidence="4 5">
    <name type="scientific">Jatrophihabitans lederbergiae</name>
    <dbReference type="NCBI Taxonomy" id="3075547"/>
    <lineage>
        <taxon>Bacteria</taxon>
        <taxon>Bacillati</taxon>
        <taxon>Actinomycetota</taxon>
        <taxon>Actinomycetes</taxon>
        <taxon>Jatrophihabitantales</taxon>
        <taxon>Jatrophihabitantaceae</taxon>
        <taxon>Jatrophihabitans</taxon>
    </lineage>
</organism>
<dbReference type="Pfam" id="PF13193">
    <property type="entry name" value="AMP-binding_C"/>
    <property type="match status" value="1"/>
</dbReference>
<name>A0ABU2JG09_9ACTN</name>
<comment type="caution">
    <text evidence="4">The sequence shown here is derived from an EMBL/GenBank/DDBJ whole genome shotgun (WGS) entry which is preliminary data.</text>
</comment>
<gene>
    <name evidence="4" type="ORF">RM423_21295</name>
</gene>
<dbReference type="PANTHER" id="PTHR45527:SF1">
    <property type="entry name" value="FATTY ACID SYNTHASE"/>
    <property type="match status" value="1"/>
</dbReference>
<evidence type="ECO:0000313" key="5">
    <source>
        <dbReference type="Proteomes" id="UP001183176"/>
    </source>
</evidence>
<evidence type="ECO:0000259" key="2">
    <source>
        <dbReference type="Pfam" id="PF00501"/>
    </source>
</evidence>
<dbReference type="PROSITE" id="PS00455">
    <property type="entry name" value="AMP_BINDING"/>
    <property type="match status" value="1"/>
</dbReference>
<dbReference type="Gene3D" id="3.30.300.30">
    <property type="match status" value="1"/>
</dbReference>
<proteinExistence type="predicted"/>
<feature type="domain" description="AMP-dependent synthetase/ligase" evidence="2">
    <location>
        <begin position="3"/>
        <end position="338"/>
    </location>
</feature>
<feature type="domain" description="AMP-binding enzyme C-terminal" evidence="3">
    <location>
        <begin position="395"/>
        <end position="467"/>
    </location>
</feature>
<dbReference type="PANTHER" id="PTHR45527">
    <property type="entry name" value="NONRIBOSOMAL PEPTIDE SYNTHETASE"/>
    <property type="match status" value="1"/>
</dbReference>
<dbReference type="Pfam" id="PF00501">
    <property type="entry name" value="AMP-binding"/>
    <property type="match status" value="1"/>
</dbReference>
<dbReference type="EMBL" id="JAVREH010000059">
    <property type="protein sequence ID" value="MDT0263915.1"/>
    <property type="molecule type" value="Genomic_DNA"/>
</dbReference>